<gene>
    <name evidence="4" type="ORF">PMIN01_05066</name>
</gene>
<dbReference type="Pfam" id="PF00144">
    <property type="entry name" value="Beta-lactamase"/>
    <property type="match status" value="1"/>
</dbReference>
<dbReference type="AlphaFoldDB" id="A0A9P6KSH9"/>
<evidence type="ECO:0000259" key="2">
    <source>
        <dbReference type="Pfam" id="PF00144"/>
    </source>
</evidence>
<dbReference type="SUPFAM" id="SSF56601">
    <property type="entry name" value="beta-lactamase/transpeptidase-like"/>
    <property type="match status" value="1"/>
</dbReference>
<dbReference type="InterPro" id="IPR012338">
    <property type="entry name" value="Beta-lactam/transpept-like"/>
</dbReference>
<name>A0A9P6KSH9_9PLEO</name>
<dbReference type="Proteomes" id="UP000756921">
    <property type="component" value="Unassembled WGS sequence"/>
</dbReference>
<dbReference type="Pfam" id="PF26335">
    <property type="entry name" value="ARB_00930_C"/>
    <property type="match status" value="1"/>
</dbReference>
<sequence>MWAQLTRQLPVLLAIVVPLAQLPLSSAAPNCPLIGPEFPAPYNLESHPIWKAAIQNITNIFQYIDDTNLTGVDLFSYSLQIFSTNPGSPILWERHRTAKDLPANTTGVKKVDGNTVYRLGSVTKVFTVLTFLAEAGDVYWNTPITKFIPELARFEGRSNQPGFDPVRETDWDDITIGSLASQVSGLGRDYGVLGEITETEHAPPAWQVGLPELSNSSLPPCGAWPLCTREQFFKGLDIMYPSYAPWQTPTYSNVAYQLLAYALERITGKNFTDSLNDRVIKPLGLNRTFYDTPPDEYGVIPGTVKDTYWAVSLGQASPGGNMYASASDLSKLGRAILSSKLIKPALTRRWLNPVAFASDFLASVSSPWGARRIQLDRINQPHRTLTVYTKAGTFKRYTAFITLLKDYNLGFTIMMAGNPPLSNFYGADLIGQSLIPAYDAVARDEADRTFSGTYVQRGGANDTGNSSISISTSASKPGLGISRWYSNGTDMLSMALMLQSGMPASQLKTPEARLYYTLLDSKTTDGMHQSFKAVFEDTGGPAVGQQLWSTDCGSWVGVTGVTYGSMPLDEFIFERDASGNVVSVENLALRAKYWKVSQESTGPSGGWTWEGGRWKVARR</sequence>
<feature type="chain" id="PRO_5040312410" description="Beta-lactamase-related domain-containing protein" evidence="1">
    <location>
        <begin position="28"/>
        <end position="619"/>
    </location>
</feature>
<dbReference type="Gene3D" id="3.40.710.10">
    <property type="entry name" value="DD-peptidase/beta-lactamase superfamily"/>
    <property type="match status" value="1"/>
</dbReference>
<dbReference type="InterPro" id="IPR001466">
    <property type="entry name" value="Beta-lactam-related"/>
</dbReference>
<comment type="caution">
    <text evidence="4">The sequence shown here is derived from an EMBL/GenBank/DDBJ whole genome shotgun (WGS) entry which is preliminary data.</text>
</comment>
<evidence type="ECO:0000313" key="5">
    <source>
        <dbReference type="Proteomes" id="UP000756921"/>
    </source>
</evidence>
<keyword evidence="5" id="KW-1185">Reference proteome</keyword>
<dbReference type="InterPro" id="IPR051478">
    <property type="entry name" value="Beta-lactamase-like_AB/R"/>
</dbReference>
<dbReference type="PANTHER" id="PTHR22935">
    <property type="entry name" value="PENICILLIN-BINDING PROTEIN"/>
    <property type="match status" value="1"/>
</dbReference>
<dbReference type="OrthoDB" id="10250282at2759"/>
<feature type="signal peptide" evidence="1">
    <location>
        <begin position="1"/>
        <end position="27"/>
    </location>
</feature>
<evidence type="ECO:0000259" key="3">
    <source>
        <dbReference type="Pfam" id="PF26335"/>
    </source>
</evidence>
<proteinExistence type="predicted"/>
<accession>A0A9P6KSH9</accession>
<feature type="domain" description="Beta-lactamase-like ARB-00930-like C-terminal" evidence="3">
    <location>
        <begin position="442"/>
        <end position="595"/>
    </location>
</feature>
<evidence type="ECO:0008006" key="6">
    <source>
        <dbReference type="Google" id="ProtNLM"/>
    </source>
</evidence>
<evidence type="ECO:0000256" key="1">
    <source>
        <dbReference type="SAM" id="SignalP"/>
    </source>
</evidence>
<protein>
    <recommendedName>
        <fullName evidence="6">Beta-lactamase-related domain-containing protein</fullName>
    </recommendedName>
</protein>
<dbReference type="EMBL" id="WJXW01000004">
    <property type="protein sequence ID" value="KAF9737287.1"/>
    <property type="molecule type" value="Genomic_DNA"/>
</dbReference>
<dbReference type="PANTHER" id="PTHR22935:SF97">
    <property type="entry name" value="BETA-LACTAMASE-RELATED DOMAIN-CONTAINING PROTEIN"/>
    <property type="match status" value="1"/>
</dbReference>
<organism evidence="4 5">
    <name type="scientific">Paraphaeosphaeria minitans</name>
    <dbReference type="NCBI Taxonomy" id="565426"/>
    <lineage>
        <taxon>Eukaryota</taxon>
        <taxon>Fungi</taxon>
        <taxon>Dikarya</taxon>
        <taxon>Ascomycota</taxon>
        <taxon>Pezizomycotina</taxon>
        <taxon>Dothideomycetes</taxon>
        <taxon>Pleosporomycetidae</taxon>
        <taxon>Pleosporales</taxon>
        <taxon>Massarineae</taxon>
        <taxon>Didymosphaeriaceae</taxon>
        <taxon>Paraphaeosphaeria</taxon>
    </lineage>
</organism>
<evidence type="ECO:0000313" key="4">
    <source>
        <dbReference type="EMBL" id="KAF9737287.1"/>
    </source>
</evidence>
<reference evidence="4" key="1">
    <citation type="journal article" date="2020" name="Mol. Plant Microbe Interact.">
        <title>Genome Sequence of the Biocontrol Agent Coniothyrium minitans strain Conio (IMI 134523).</title>
        <authorList>
            <person name="Patel D."/>
            <person name="Shittu T.A."/>
            <person name="Baroncelli R."/>
            <person name="Muthumeenakshi S."/>
            <person name="Osborne T.H."/>
            <person name="Janganan T.K."/>
            <person name="Sreenivasaprasad S."/>
        </authorList>
    </citation>
    <scope>NUCLEOTIDE SEQUENCE</scope>
    <source>
        <strain evidence="4">Conio</strain>
    </source>
</reference>
<keyword evidence="1" id="KW-0732">Signal</keyword>
<feature type="domain" description="Beta-lactamase-related" evidence="2">
    <location>
        <begin position="103"/>
        <end position="424"/>
    </location>
</feature>
<dbReference type="InterPro" id="IPR058664">
    <property type="entry name" value="ARB_00930-like_C"/>
</dbReference>